<dbReference type="CDD" id="cd09535">
    <property type="entry name" value="SAM_BOI-like_fungal"/>
    <property type="match status" value="1"/>
</dbReference>
<dbReference type="EMBL" id="KZ110602">
    <property type="protein sequence ID" value="OSX59554.1"/>
    <property type="molecule type" value="Genomic_DNA"/>
</dbReference>
<accession>A0A1X6MT36</accession>
<dbReference type="STRING" id="670580.A0A1X6MT36"/>
<dbReference type="SUPFAM" id="SSF47769">
    <property type="entry name" value="SAM/Pointed domain"/>
    <property type="match status" value="1"/>
</dbReference>
<reference evidence="2 3" key="1">
    <citation type="submission" date="2017-04" db="EMBL/GenBank/DDBJ databases">
        <title>Genome Sequence of the Model Brown-Rot Fungus Postia placenta SB12.</title>
        <authorList>
            <consortium name="DOE Joint Genome Institute"/>
            <person name="Gaskell J."/>
            <person name="Kersten P."/>
            <person name="Larrondo L.F."/>
            <person name="Canessa P."/>
            <person name="Martinez D."/>
            <person name="Hibbett D."/>
            <person name="Schmoll M."/>
            <person name="Kubicek C.P."/>
            <person name="Martinez A.T."/>
            <person name="Yadav J."/>
            <person name="Master E."/>
            <person name="Magnuson J.K."/>
            <person name="James T."/>
            <person name="Yaver D."/>
            <person name="Berka R."/>
            <person name="Labutti K."/>
            <person name="Lipzen A."/>
            <person name="Aerts A."/>
            <person name="Barry K."/>
            <person name="Henrissat B."/>
            <person name="Blanchette R."/>
            <person name="Grigoriev I."/>
            <person name="Cullen D."/>
        </authorList>
    </citation>
    <scope>NUCLEOTIDE SEQUENCE [LARGE SCALE GENOMIC DNA]</scope>
    <source>
        <strain evidence="2 3">MAD-698-R-SB12</strain>
    </source>
</reference>
<protein>
    <recommendedName>
        <fullName evidence="1">SAM domain-containing protein</fullName>
    </recommendedName>
</protein>
<dbReference type="Proteomes" id="UP000194127">
    <property type="component" value="Unassembled WGS sequence"/>
</dbReference>
<name>A0A1X6MT36_9APHY</name>
<evidence type="ECO:0000259" key="1">
    <source>
        <dbReference type="PROSITE" id="PS50105"/>
    </source>
</evidence>
<keyword evidence="3" id="KW-1185">Reference proteome</keyword>
<gene>
    <name evidence="2" type="ORF">POSPLADRAFT_1089639</name>
</gene>
<dbReference type="AlphaFoldDB" id="A0A1X6MT36"/>
<dbReference type="GeneID" id="36328022"/>
<evidence type="ECO:0000313" key="3">
    <source>
        <dbReference type="Proteomes" id="UP000194127"/>
    </source>
</evidence>
<dbReference type="Gene3D" id="1.10.150.50">
    <property type="entry name" value="Transcription Factor, Ets-1"/>
    <property type="match status" value="1"/>
</dbReference>
<organism evidence="2 3">
    <name type="scientific">Postia placenta MAD-698-R-SB12</name>
    <dbReference type="NCBI Taxonomy" id="670580"/>
    <lineage>
        <taxon>Eukaryota</taxon>
        <taxon>Fungi</taxon>
        <taxon>Dikarya</taxon>
        <taxon>Basidiomycota</taxon>
        <taxon>Agaricomycotina</taxon>
        <taxon>Agaricomycetes</taxon>
        <taxon>Polyporales</taxon>
        <taxon>Adustoporiaceae</taxon>
        <taxon>Rhodonia</taxon>
    </lineage>
</organism>
<proteinExistence type="predicted"/>
<dbReference type="PROSITE" id="PS50105">
    <property type="entry name" value="SAM_DOMAIN"/>
    <property type="match status" value="1"/>
</dbReference>
<dbReference type="InterPro" id="IPR013761">
    <property type="entry name" value="SAM/pointed_sf"/>
</dbReference>
<dbReference type="RefSeq" id="XP_024336348.1">
    <property type="nucleotide sequence ID" value="XM_024483073.1"/>
</dbReference>
<dbReference type="SMART" id="SM00454">
    <property type="entry name" value="SAM"/>
    <property type="match status" value="1"/>
</dbReference>
<feature type="non-terminal residue" evidence="2">
    <location>
        <position position="1"/>
    </location>
</feature>
<dbReference type="Pfam" id="PF07647">
    <property type="entry name" value="SAM_2"/>
    <property type="match status" value="1"/>
</dbReference>
<feature type="non-terminal residue" evidence="2">
    <location>
        <position position="69"/>
    </location>
</feature>
<dbReference type="OrthoDB" id="73680at2759"/>
<sequence>HPSEWTVDQVVEWLRWKGFDEGVCEKFTEQEITGDVLLELDANVLKTEIGIVAFGKRARIVNAIAELRR</sequence>
<feature type="domain" description="SAM" evidence="1">
    <location>
        <begin position="5"/>
        <end position="69"/>
    </location>
</feature>
<dbReference type="InterPro" id="IPR001660">
    <property type="entry name" value="SAM"/>
</dbReference>
<evidence type="ECO:0000313" key="2">
    <source>
        <dbReference type="EMBL" id="OSX59554.1"/>
    </source>
</evidence>